<sequence length="1782" mass="183842">MNTLATIVSLTGQAWAQASTGERRALKVGDRLTADEILVTAQGTVVGVDFGNGNELTFVGEQQVVVAEGADISATAKTESDSPSALAPLADSSATANDSSGLQYSAITVDSTGHNFVNLVRIHEIIEADGITPVTVARISEVLRPLGMSLPDWVVEADYRYEHRGEERYESGAIQRVPGLTVELQGAGPDGIYNESEIAADGTVSGHITLDDKVKEGDILVVTDGKGNELINRPVTSGDITNGIIVQVPVTPGQPSVEINASITQPNGTGSNDSDEKPVDNITPQLEVELQGAGPDGLYNESEIVGGKVPAKVTLDPNTVKEGDQLVVTTPDGTVLLERPVTQDDIDNGVLVDVPVVPGQTTVTVGATITDPAGNSSSAADEKPVDNVTSKLTIELEGTGPDGVYNESEITDGKVTATVTLDKDTVKVGDTLVVKTPNGDVLLERPVTQTDIDNGIPVQVPVIPGQTTVTVDATITDPAGNSSSANDEKPVDNLAPELSGSIPDRADEDADVIDLDIRGQFTDQIAPNTELDIVVTGLPKGLEYDPTTGKVTGTIDKSASQNGDGDIPTDGQYNVTISVTDPAGNSSEHDFVWSVSNPPPVAIADANTTLEDVTLTVTAKDGVLANDSDPDGDEPLRVTEFEVGGQKYAAGETAVISGVGNLTFNADGSYTFVPAPNFNGPVPTVNYTISDGEGGTASADLNIEVVPVLDIILSTTPEVIEGGKITVTATVESPVADKPLYIELETGEVIVIQVGESTGSIEVDSRSDDPYQQGNEDKTFTVKQAVGGNEHINESSLGSTVTSTIVDDADITRVKVTTTNVTEDEAGVTFVFELNNPPQTGSTVALTVDVNGTEHQVTVDANGRGELFIPTQNSDVYLDADSLKATVTEINGGNFEAVDVIGATATADITDTIDTVIAELTVDRSAVNEGAADLVYTVTLRDDSGNPIVAKNDVTVETSLGTIIIPTGSSTGTLDVPVQGDDVYLDGETVTNTITSVNEANAGQPGSFENLTFDNSTTTTTVSDTINTVTLALDNVSVNEGSGTAQITASLDHAPQTELVVTLSNGATITFGTDYVPGEKVSSTPFDINNGEDVYVDNSSVVVSVTGTTGGNFENLVTSDTATVTVTDTTTPVTAELTVDKTAISEGAADLVYTVTLKDAAGNLTPANNTVTVETTLGTITIEAGASSGTLTVPVQGDDVYVDGETLSNNITSVTETNGGTAGSFEDLGFKPDAVETVVSDTTDTTSISLTASPNLTEAGGDLTYTVTLDSPVRAGDDPVTVTFTDLNGDSQTITVSAGQSTGTATVTIPSSLFEDVYKEAPADVAIATDVTVAGGKDFEGLGVPSVGKITITDTIDDVILTLDDISVNEGTGTAQITASLDHAPETELTITLSNGATITFGPAYTPGDLVSSTPFDINNGEDVYVDNSSFDVFVKSTTGGNFENLVTTDTATVTVNDTTTPVTAELTVNKDAVNEGAADLVYTVTLKDAAGNLKPANNTVTVETTLGTITIEAGASSGTLTVPVQGDDVYVDGETLSNNITSVTEVNAGQPGSFEDLTFNPAAVDTVVSDTTDTTSISLTASPDFPESGGILTYTVTLSSEVRTGDEPIAVTFTDLNGDSQTITVNEGQSTGTATVTIPSSLFEDVYKEAPADVAIATDVTVAGGTDFEQLGTPTVGNITITDTPTDVTLTLNDVSVNEGSGTAQITASLDHAPETELVVTLSNGATLTFAPTYTPGDLVSSTPFDINNGEDVYVDNSSFDVFVKSTTGGNFENLVTSDTA</sequence>
<evidence type="ECO:0000259" key="3">
    <source>
        <dbReference type="Pfam" id="PF20579"/>
    </source>
</evidence>
<organism evidence="4 5">
    <name type="scientific">Oceanisphaera ostreae</name>
    <dbReference type="NCBI Taxonomy" id="914151"/>
    <lineage>
        <taxon>Bacteria</taxon>
        <taxon>Pseudomonadati</taxon>
        <taxon>Pseudomonadota</taxon>
        <taxon>Gammaproteobacteria</taxon>
        <taxon>Aeromonadales</taxon>
        <taxon>Aeromonadaceae</taxon>
        <taxon>Oceanisphaera</taxon>
    </lineage>
</organism>
<feature type="compositionally biased region" description="Low complexity" evidence="1">
    <location>
        <begin position="81"/>
        <end position="94"/>
    </location>
</feature>
<feature type="domain" description="LapA adhesin" evidence="3">
    <location>
        <begin position="1689"/>
        <end position="1781"/>
    </location>
</feature>
<dbReference type="InterPro" id="IPR041690">
    <property type="entry name" value="Cadherin_5"/>
</dbReference>
<comment type="caution">
    <text evidence="4">The sequence shown here is derived from an EMBL/GenBank/DDBJ whole genome shotgun (WGS) entry which is preliminary data.</text>
</comment>
<dbReference type="RefSeq" id="WP_379557148.1">
    <property type="nucleotide sequence ID" value="NZ_JBHTJS010000007.1"/>
</dbReference>
<feature type="domain" description="LapA adhesin" evidence="3">
    <location>
        <begin position="1574"/>
        <end position="1685"/>
    </location>
</feature>
<feature type="domain" description="LapA adhesin" evidence="3">
    <location>
        <begin position="922"/>
        <end position="1025"/>
    </location>
</feature>
<dbReference type="Pfam" id="PF20579">
    <property type="entry name" value="LapA"/>
    <property type="match status" value="10"/>
</dbReference>
<dbReference type="EMBL" id="JBHTJS010000007">
    <property type="protein sequence ID" value="MFD1007226.1"/>
    <property type="molecule type" value="Genomic_DNA"/>
</dbReference>
<dbReference type="Gene3D" id="2.60.40.10">
    <property type="entry name" value="Immunoglobulins"/>
    <property type="match status" value="2"/>
</dbReference>
<proteinExistence type="predicted"/>
<feature type="domain" description="LapA adhesin" evidence="3">
    <location>
        <begin position="711"/>
        <end position="807"/>
    </location>
</feature>
<feature type="domain" description="LapA adhesin" evidence="3">
    <location>
        <begin position="1028"/>
        <end position="1129"/>
    </location>
</feature>
<evidence type="ECO:0000313" key="5">
    <source>
        <dbReference type="Proteomes" id="UP001597048"/>
    </source>
</evidence>
<feature type="domain" description="Cadherin-like" evidence="2">
    <location>
        <begin position="597"/>
        <end position="705"/>
    </location>
</feature>
<dbReference type="InterPro" id="IPR046779">
    <property type="entry name" value="LapA_adhesin_dom"/>
</dbReference>
<feature type="domain" description="LapA adhesin" evidence="3">
    <location>
        <begin position="810"/>
        <end position="912"/>
    </location>
</feature>
<dbReference type="Proteomes" id="UP001597048">
    <property type="component" value="Unassembled WGS sequence"/>
</dbReference>
<reference evidence="5" key="1">
    <citation type="journal article" date="2019" name="Int. J. Syst. Evol. Microbiol.">
        <title>The Global Catalogue of Microorganisms (GCM) 10K type strain sequencing project: providing services to taxonomists for standard genome sequencing and annotation.</title>
        <authorList>
            <consortium name="The Broad Institute Genomics Platform"/>
            <consortium name="The Broad Institute Genome Sequencing Center for Infectious Disease"/>
            <person name="Wu L."/>
            <person name="Ma J."/>
        </authorList>
    </citation>
    <scope>NUCLEOTIDE SEQUENCE [LARGE SCALE GENOMIC DNA]</scope>
    <source>
        <strain evidence="5">CCUG 60525</strain>
    </source>
</reference>
<evidence type="ECO:0000256" key="1">
    <source>
        <dbReference type="SAM" id="MobiDB-lite"/>
    </source>
</evidence>
<feature type="region of interest" description="Disordered" evidence="1">
    <location>
        <begin position="477"/>
        <end position="505"/>
    </location>
</feature>
<protein>
    <submittedName>
        <fullName evidence="4">Immunoglobulin-like domain-containing protein</fullName>
    </submittedName>
</protein>
<feature type="domain" description="LapA adhesin" evidence="3">
    <location>
        <begin position="1467"/>
        <end position="1572"/>
    </location>
</feature>
<dbReference type="InterPro" id="IPR013783">
    <property type="entry name" value="Ig-like_fold"/>
</dbReference>
<evidence type="ECO:0000313" key="4">
    <source>
        <dbReference type="EMBL" id="MFD1007226.1"/>
    </source>
</evidence>
<name>A0ABW3KGT8_9GAMM</name>
<evidence type="ECO:0000259" key="2">
    <source>
        <dbReference type="Pfam" id="PF17892"/>
    </source>
</evidence>
<accession>A0ABW3KGT8</accession>
<feature type="domain" description="LapA adhesin" evidence="3">
    <location>
        <begin position="1244"/>
        <end position="1355"/>
    </location>
</feature>
<gene>
    <name evidence="4" type="ORF">ACFQ1C_03520</name>
</gene>
<keyword evidence="5" id="KW-1185">Reference proteome</keyword>
<feature type="non-terminal residue" evidence="4">
    <location>
        <position position="1782"/>
    </location>
</feature>
<feature type="domain" description="LapA adhesin" evidence="3">
    <location>
        <begin position="1135"/>
        <end position="1242"/>
    </location>
</feature>
<dbReference type="Pfam" id="PF17892">
    <property type="entry name" value="Cadherin_5"/>
    <property type="match status" value="1"/>
</dbReference>
<feature type="domain" description="LapA adhesin" evidence="3">
    <location>
        <begin position="1357"/>
        <end position="1459"/>
    </location>
</feature>
<dbReference type="Gene3D" id="2.60.40.1200">
    <property type="match status" value="1"/>
</dbReference>
<feature type="region of interest" description="Disordered" evidence="1">
    <location>
        <begin position="76"/>
        <end position="98"/>
    </location>
</feature>